<keyword evidence="4 6" id="KW-0597">Phosphoprotein</keyword>
<dbReference type="Proteomes" id="UP000836597">
    <property type="component" value="Chromosome"/>
</dbReference>
<reference evidence="10" key="2">
    <citation type="submission" date="2020-01" db="EMBL/GenBank/DDBJ databases">
        <authorList>
            <person name="Hornung B."/>
        </authorList>
    </citation>
    <scope>NUCLEOTIDE SEQUENCE</scope>
    <source>
        <strain evidence="10">PacBioINE</strain>
    </source>
</reference>
<comment type="similarity">
    <text evidence="4">Belongs to the CheB family.</text>
</comment>
<dbReference type="CDD" id="cd17541">
    <property type="entry name" value="REC_CheB-like"/>
    <property type="match status" value="1"/>
</dbReference>
<dbReference type="Gene3D" id="3.40.50.180">
    <property type="entry name" value="Methylesterase CheB, C-terminal domain"/>
    <property type="match status" value="1"/>
</dbReference>
<proteinExistence type="inferred from homology"/>
<dbReference type="GO" id="GO:0050568">
    <property type="term" value="F:protein-glutamine glutaminase activity"/>
    <property type="evidence" value="ECO:0007669"/>
    <property type="project" value="UniProtKB-UniRule"/>
</dbReference>
<sequence length="396" mass="40868">MSSAPSPIGVLIVDDSPFMRLALQKILGLDSRLKVLGIARDGKEGIAKLRALHPQVVTMDVEMPVMDGLRALDEIMRWQPTPVIILSALTTEGAHATLKALDLGAVDVVAKPAGSPGTDLAAMSRDLIEKIRAAAEVDPSRLGVSPGKGCSSGAAANGVKASETDRHKVSAREFPGGKAFSSPLAEPHARGFVAGVISAARPQYPVEVVAIGTSTGGPAALQTVLPQLPQDFPVPVVVAQHMPPGFTGPLAQRLNGLCSLEVREGKDGEALRAGIICVAPAGKQTQVVRKAGRLCLAIGEESPIPTLYHPSVDVLFLSLAREVGGGTLGVVMTGMGRDGAEGMKQIKALGGFAIAEAEESCVVYGMPKALVEGGLADRVVPLGEIGRTITECVMGG</sequence>
<feature type="domain" description="Response regulatory" evidence="8">
    <location>
        <begin position="9"/>
        <end position="126"/>
    </location>
</feature>
<comment type="domain">
    <text evidence="4">Contains a C-terminal catalytic domain, and an N-terminal region which modulates catalytic activity.</text>
</comment>
<gene>
    <name evidence="4" type="primary">cheB</name>
    <name evidence="11" type="ORF">DEACI_0273</name>
    <name evidence="10" type="ORF">DEACI_3794</name>
</gene>
<dbReference type="Proteomes" id="UP001071230">
    <property type="component" value="Unassembled WGS sequence"/>
</dbReference>
<dbReference type="SUPFAM" id="SSF52738">
    <property type="entry name" value="Methylesterase CheB, C-terminal domain"/>
    <property type="match status" value="1"/>
</dbReference>
<dbReference type="PIRSF" id="PIRSF000876">
    <property type="entry name" value="RR_chemtxs_CheB"/>
    <property type="match status" value="1"/>
</dbReference>
<comment type="PTM">
    <text evidence="4">Phosphorylated by CheA. Phosphorylation of the N-terminal regulatory domain activates the methylesterase activity.</text>
</comment>
<evidence type="ECO:0000256" key="3">
    <source>
        <dbReference type="ARBA" id="ARBA00048267"/>
    </source>
</evidence>
<dbReference type="PANTHER" id="PTHR42872:SF3">
    <property type="entry name" value="PROTEIN-GLUTAMATE METHYLESTERASE_PROTEIN-GLUTAMINE GLUTAMINASE 1"/>
    <property type="match status" value="1"/>
</dbReference>
<evidence type="ECO:0000259" key="8">
    <source>
        <dbReference type="PROSITE" id="PS50110"/>
    </source>
</evidence>
<dbReference type="EMBL" id="LR746496">
    <property type="protein sequence ID" value="CAA7602971.1"/>
    <property type="molecule type" value="Genomic_DNA"/>
</dbReference>
<dbReference type="GO" id="GO:0005737">
    <property type="term" value="C:cytoplasm"/>
    <property type="evidence" value="ECO:0007669"/>
    <property type="project" value="UniProtKB-SubCell"/>
</dbReference>
<feature type="active site" evidence="4 5">
    <location>
        <position position="338"/>
    </location>
</feature>
<dbReference type="KEGG" id="aacx:DEACI_3794"/>
<dbReference type="SMART" id="SM00448">
    <property type="entry name" value="REC"/>
    <property type="match status" value="1"/>
</dbReference>
<feature type="region of interest" description="Disordered" evidence="7">
    <location>
        <begin position="142"/>
        <end position="166"/>
    </location>
</feature>
<keyword evidence="4" id="KW-0963">Cytoplasm</keyword>
<dbReference type="Pfam" id="PF01339">
    <property type="entry name" value="CheB_methylest"/>
    <property type="match status" value="1"/>
</dbReference>
<keyword evidence="4 5" id="KW-0145">Chemotaxis</keyword>
<comment type="catalytic activity">
    <reaction evidence="3 4">
        <text>[protein]-L-glutamate 5-O-methyl ester + H2O = L-glutamyl-[protein] + methanol + H(+)</text>
        <dbReference type="Rhea" id="RHEA:23236"/>
        <dbReference type="Rhea" id="RHEA-COMP:10208"/>
        <dbReference type="Rhea" id="RHEA-COMP:10311"/>
        <dbReference type="ChEBI" id="CHEBI:15377"/>
        <dbReference type="ChEBI" id="CHEBI:15378"/>
        <dbReference type="ChEBI" id="CHEBI:17790"/>
        <dbReference type="ChEBI" id="CHEBI:29973"/>
        <dbReference type="ChEBI" id="CHEBI:82795"/>
        <dbReference type="EC" id="3.1.1.61"/>
    </reaction>
</comment>
<accession>A0A8S0X171</accession>
<dbReference type="GO" id="GO:0000156">
    <property type="term" value="F:phosphorelay response regulator activity"/>
    <property type="evidence" value="ECO:0007669"/>
    <property type="project" value="InterPro"/>
</dbReference>
<keyword evidence="12" id="KW-1185">Reference proteome</keyword>
<evidence type="ECO:0000256" key="2">
    <source>
        <dbReference type="ARBA" id="ARBA00024867"/>
    </source>
</evidence>
<dbReference type="PANTHER" id="PTHR42872">
    <property type="entry name" value="PROTEIN-GLUTAMATE METHYLESTERASE/PROTEIN-GLUTAMINE GLUTAMINASE"/>
    <property type="match status" value="1"/>
</dbReference>
<dbReference type="InterPro" id="IPR008248">
    <property type="entry name" value="CheB-like"/>
</dbReference>
<dbReference type="Pfam" id="PF00072">
    <property type="entry name" value="Response_reg"/>
    <property type="match status" value="1"/>
</dbReference>
<feature type="modified residue" description="4-aspartylphosphate" evidence="4 6">
    <location>
        <position position="60"/>
    </location>
</feature>
<organism evidence="10">
    <name type="scientific">Acididesulfobacillus acetoxydans</name>
    <dbReference type="NCBI Taxonomy" id="1561005"/>
    <lineage>
        <taxon>Bacteria</taxon>
        <taxon>Bacillati</taxon>
        <taxon>Bacillota</taxon>
        <taxon>Clostridia</taxon>
        <taxon>Eubacteriales</taxon>
        <taxon>Peptococcaceae</taxon>
        <taxon>Acididesulfobacillus</taxon>
    </lineage>
</organism>
<evidence type="ECO:0000256" key="7">
    <source>
        <dbReference type="SAM" id="MobiDB-lite"/>
    </source>
</evidence>
<dbReference type="GO" id="GO:0008984">
    <property type="term" value="F:protein-glutamate methylesterase activity"/>
    <property type="evidence" value="ECO:0007669"/>
    <property type="project" value="UniProtKB-UniRule"/>
</dbReference>
<dbReference type="CDD" id="cd16432">
    <property type="entry name" value="CheB_Rec"/>
    <property type="match status" value="1"/>
</dbReference>
<evidence type="ECO:0000313" key="11">
    <source>
        <dbReference type="EMBL" id="CEJ05853.1"/>
    </source>
</evidence>
<evidence type="ECO:0000259" key="9">
    <source>
        <dbReference type="PROSITE" id="PS50122"/>
    </source>
</evidence>
<dbReference type="InterPro" id="IPR001789">
    <property type="entry name" value="Sig_transdc_resp-reg_receiver"/>
</dbReference>
<dbReference type="InterPro" id="IPR011006">
    <property type="entry name" value="CheY-like_superfamily"/>
</dbReference>
<dbReference type="PROSITE" id="PS50122">
    <property type="entry name" value="CHEB"/>
    <property type="match status" value="1"/>
</dbReference>
<comment type="catalytic activity">
    <reaction evidence="4">
        <text>L-glutaminyl-[protein] + H2O = L-glutamyl-[protein] + NH4(+)</text>
        <dbReference type="Rhea" id="RHEA:16441"/>
        <dbReference type="Rhea" id="RHEA-COMP:10207"/>
        <dbReference type="Rhea" id="RHEA-COMP:10208"/>
        <dbReference type="ChEBI" id="CHEBI:15377"/>
        <dbReference type="ChEBI" id="CHEBI:28938"/>
        <dbReference type="ChEBI" id="CHEBI:29973"/>
        <dbReference type="ChEBI" id="CHEBI:30011"/>
        <dbReference type="EC" id="3.5.1.44"/>
    </reaction>
</comment>
<dbReference type="GO" id="GO:0006935">
    <property type="term" value="P:chemotaxis"/>
    <property type="evidence" value="ECO:0007669"/>
    <property type="project" value="UniProtKB-UniRule"/>
</dbReference>
<feature type="active site" evidence="4 5">
    <location>
        <position position="214"/>
    </location>
</feature>
<protein>
    <recommendedName>
        <fullName evidence="4">Protein-glutamate methylesterase/protein-glutamine glutaminase</fullName>
        <ecNumber evidence="4">3.1.1.61</ecNumber>
        <ecNumber evidence="4">3.5.1.44</ecNumber>
    </recommendedName>
</protein>
<feature type="active site" evidence="4 5">
    <location>
        <position position="241"/>
    </location>
</feature>
<dbReference type="NCBIfam" id="NF001965">
    <property type="entry name" value="PRK00742.1"/>
    <property type="match status" value="1"/>
</dbReference>
<dbReference type="EC" id="3.5.1.44" evidence="4"/>
<evidence type="ECO:0000256" key="5">
    <source>
        <dbReference type="PROSITE-ProRule" id="PRU00050"/>
    </source>
</evidence>
<dbReference type="HAMAP" id="MF_00099">
    <property type="entry name" value="CheB_chemtxs"/>
    <property type="match status" value="1"/>
</dbReference>
<dbReference type="AlphaFoldDB" id="A0A8S0X171"/>
<dbReference type="EMBL" id="CDGJ01000003">
    <property type="protein sequence ID" value="CEJ05853.1"/>
    <property type="molecule type" value="Genomic_DNA"/>
</dbReference>
<evidence type="ECO:0000256" key="1">
    <source>
        <dbReference type="ARBA" id="ARBA00022801"/>
    </source>
</evidence>
<evidence type="ECO:0000256" key="6">
    <source>
        <dbReference type="PROSITE-ProRule" id="PRU00169"/>
    </source>
</evidence>
<dbReference type="SUPFAM" id="SSF52172">
    <property type="entry name" value="CheY-like"/>
    <property type="match status" value="1"/>
</dbReference>
<dbReference type="RefSeq" id="WP_240986262.1">
    <property type="nucleotide sequence ID" value="NZ_CDGJ01000003.1"/>
</dbReference>
<feature type="domain" description="CheB-type methylesterase" evidence="9">
    <location>
        <begin position="202"/>
        <end position="396"/>
    </location>
</feature>
<dbReference type="InterPro" id="IPR035909">
    <property type="entry name" value="CheB_C"/>
</dbReference>
<evidence type="ECO:0000256" key="4">
    <source>
        <dbReference type="HAMAP-Rule" id="MF_00099"/>
    </source>
</evidence>
<name>A0A8S0X171_9FIRM</name>
<dbReference type="InterPro" id="IPR000673">
    <property type="entry name" value="Sig_transdc_resp-reg_Me-estase"/>
</dbReference>
<dbReference type="PROSITE" id="PS50110">
    <property type="entry name" value="RESPONSE_REGULATORY"/>
    <property type="match status" value="1"/>
</dbReference>
<comment type="subcellular location">
    <subcellularLocation>
        <location evidence="4">Cytoplasm</location>
    </subcellularLocation>
</comment>
<comment type="function">
    <text evidence="4">Involved in chemotaxis. Part of a chemotaxis signal transduction system that modulates chemotaxis in response to various stimuli. Catalyzes the demethylation of specific methylglutamate residues introduced into the chemoreceptors (methyl-accepting chemotaxis proteins or MCP) by CheR. Also mediates the irreversible deamidation of specific glutamine residues to glutamic acid.</text>
</comment>
<dbReference type="Gene3D" id="3.40.50.2300">
    <property type="match status" value="1"/>
</dbReference>
<dbReference type="EC" id="3.1.1.61" evidence="4"/>
<evidence type="ECO:0000313" key="12">
    <source>
        <dbReference type="Proteomes" id="UP001071230"/>
    </source>
</evidence>
<comment type="function">
    <text evidence="2">May play the central regulatory role in sporulation. It may be an element of the effector pathway responsible for the activation of sporulation genes in response to nutritional stress. Spo0A may act in concert with spo0H (a sigma factor) to control the expression of some genes that are critical to the sporulation process.</text>
</comment>
<keyword evidence="1 4" id="KW-0378">Hydrolase</keyword>
<evidence type="ECO:0000313" key="10">
    <source>
        <dbReference type="EMBL" id="CAA7602971.1"/>
    </source>
</evidence>
<reference evidence="11" key="1">
    <citation type="submission" date="2014-11" db="EMBL/GenBank/DDBJ databases">
        <authorList>
            <person name="Hornung B.V."/>
        </authorList>
    </citation>
    <scope>NUCLEOTIDE SEQUENCE</scope>
    <source>
        <strain evidence="11">INE</strain>
    </source>
</reference>